<feature type="region of interest" description="Disordered" evidence="3">
    <location>
        <begin position="1"/>
        <end position="33"/>
    </location>
</feature>
<dbReference type="SMART" id="SM00322">
    <property type="entry name" value="KH"/>
    <property type="match status" value="4"/>
</dbReference>
<evidence type="ECO:0000256" key="1">
    <source>
        <dbReference type="ARBA" id="ARBA00022737"/>
    </source>
</evidence>
<proteinExistence type="predicted"/>
<dbReference type="InterPro" id="IPR004088">
    <property type="entry name" value="KH_dom_type_1"/>
</dbReference>
<keyword evidence="6" id="KW-1185">Reference proteome</keyword>
<organism evidence="5 6">
    <name type="scientific">Kingdonia uniflora</name>
    <dbReference type="NCBI Taxonomy" id="39325"/>
    <lineage>
        <taxon>Eukaryota</taxon>
        <taxon>Viridiplantae</taxon>
        <taxon>Streptophyta</taxon>
        <taxon>Embryophyta</taxon>
        <taxon>Tracheophyta</taxon>
        <taxon>Spermatophyta</taxon>
        <taxon>Magnoliopsida</taxon>
        <taxon>Ranunculales</taxon>
        <taxon>Circaeasteraceae</taxon>
        <taxon>Kingdonia</taxon>
    </lineage>
</organism>
<keyword evidence="2" id="KW-0694">RNA-binding</keyword>
<evidence type="ECO:0000256" key="2">
    <source>
        <dbReference type="PROSITE-ProRule" id="PRU00117"/>
    </source>
</evidence>
<dbReference type="OrthoDB" id="442947at2759"/>
<dbReference type="Pfam" id="PF00013">
    <property type="entry name" value="KH_1"/>
    <property type="match status" value="4"/>
</dbReference>
<gene>
    <name evidence="5" type="ORF">GIB67_007355</name>
</gene>
<feature type="compositionally biased region" description="Basic and acidic residues" evidence="3">
    <location>
        <begin position="17"/>
        <end position="33"/>
    </location>
</feature>
<reference evidence="5 6" key="1">
    <citation type="journal article" date="2020" name="IScience">
        <title>Genome Sequencing of the Endangered Kingdonia uniflora (Circaeasteraceae, Ranunculales) Reveals Potential Mechanisms of Evolutionary Specialization.</title>
        <authorList>
            <person name="Sun Y."/>
            <person name="Deng T."/>
            <person name="Zhang A."/>
            <person name="Moore M.J."/>
            <person name="Landis J.B."/>
            <person name="Lin N."/>
            <person name="Zhang H."/>
            <person name="Zhang X."/>
            <person name="Huang J."/>
            <person name="Zhang X."/>
            <person name="Sun H."/>
            <person name="Wang H."/>
        </authorList>
    </citation>
    <scope>NUCLEOTIDE SEQUENCE [LARGE SCALE GENOMIC DNA]</scope>
    <source>
        <strain evidence="5">TB1705</strain>
        <tissue evidence="5">Leaf</tissue>
    </source>
</reference>
<feature type="domain" description="K Homology" evidence="4">
    <location>
        <begin position="41"/>
        <end position="124"/>
    </location>
</feature>
<feature type="region of interest" description="Disordered" evidence="3">
    <location>
        <begin position="420"/>
        <end position="515"/>
    </location>
</feature>
<dbReference type="AlphaFoldDB" id="A0A7J7NY22"/>
<dbReference type="InterPro" id="IPR004087">
    <property type="entry name" value="KH_dom"/>
</dbReference>
<dbReference type="EMBL" id="JACGCM010000455">
    <property type="protein sequence ID" value="KAF6171834.1"/>
    <property type="molecule type" value="Genomic_DNA"/>
</dbReference>
<feature type="region of interest" description="Disordered" evidence="3">
    <location>
        <begin position="527"/>
        <end position="588"/>
    </location>
</feature>
<accession>A0A7J7NY22</accession>
<protein>
    <recommendedName>
        <fullName evidence="4">K Homology domain-containing protein</fullName>
    </recommendedName>
</protein>
<keyword evidence="1" id="KW-0677">Repeat</keyword>
<feature type="domain" description="K Homology" evidence="4">
    <location>
        <begin position="341"/>
        <end position="416"/>
    </location>
</feature>
<dbReference type="GO" id="GO:0003723">
    <property type="term" value="F:RNA binding"/>
    <property type="evidence" value="ECO:0007669"/>
    <property type="project" value="UniProtKB-UniRule"/>
</dbReference>
<dbReference type="Gene3D" id="3.30.310.210">
    <property type="match status" value="2"/>
</dbReference>
<dbReference type="PANTHER" id="PTHR10288">
    <property type="entry name" value="KH DOMAIN CONTAINING RNA BINDING PROTEIN"/>
    <property type="match status" value="1"/>
</dbReference>
<feature type="compositionally biased region" description="Basic and acidic residues" evidence="3">
    <location>
        <begin position="499"/>
        <end position="515"/>
    </location>
</feature>
<dbReference type="SUPFAM" id="SSF54791">
    <property type="entry name" value="Eukaryotic type KH-domain (KH-domain type I)"/>
    <property type="match status" value="4"/>
</dbReference>
<evidence type="ECO:0000313" key="5">
    <source>
        <dbReference type="EMBL" id="KAF6171834.1"/>
    </source>
</evidence>
<evidence type="ECO:0000313" key="6">
    <source>
        <dbReference type="Proteomes" id="UP000541444"/>
    </source>
</evidence>
<dbReference type="Proteomes" id="UP000541444">
    <property type="component" value="Unassembled WGS sequence"/>
</dbReference>
<evidence type="ECO:0000256" key="3">
    <source>
        <dbReference type="SAM" id="MobiDB-lite"/>
    </source>
</evidence>
<sequence length="600" mass="66656">MVDQRNGDGKNSQYHHGYPDEGESKRRDHSDNRKQYARRMENTVYRYLCLGRKIGIIIGKGGDAVRQLREETKSRIKIGDSVLGCDERVVTICSSSLETNVFEITGDNICPAQDALLRVHDSVAYDEGRNGEDGEEAWQVTARLLVPSDQVGCIIGKGGKVIHNIRTETGTEIRIIKNDLLPPFAMGSDAILQIIGDESVVKKALYQMSFLLHDNPSKSQHLLTSGIPHQYDGPYTRGDRFLKSYCPGPRDEGCSQEFSLILVCPIGNVGGVIGKGGSFIKKIKQDTEAYIEIDTSDAEADDCTIFISSEQFFEDPISPTIDAALRLQPRCSERTKKESGESYTTRLLVPSSSIGCLLGKGGAVITEMRRLTRASIFILSKEDNPKVACENEQIVQIGGQIEVARNALVQVATRLKNNHFGRRGGLSAYPPDAPYRRLPMSADYPDLPRYDSKESKDSKSHRLGYSSYSSIRDRSSDLSAPPYHHPPISADYPDVPRYGCKDSKSHRLGDSSYWSRRDRSSDWSAALYHQPPMPADYPDVPRYGSKDSKSHRLGDSSYSSRHDRSSDLPASDSYGRFDGSQVDPGRKTFILSSPDEVFGF</sequence>
<dbReference type="InterPro" id="IPR036612">
    <property type="entry name" value="KH_dom_type_1_sf"/>
</dbReference>
<dbReference type="PROSITE" id="PS50084">
    <property type="entry name" value="KH_TYPE_1"/>
    <property type="match status" value="4"/>
</dbReference>
<feature type="domain" description="K Homology" evidence="4">
    <location>
        <begin position="138"/>
        <end position="213"/>
    </location>
</feature>
<comment type="caution">
    <text evidence="5">The sequence shown here is derived from an EMBL/GenBank/DDBJ whole genome shotgun (WGS) entry which is preliminary data.</text>
</comment>
<evidence type="ECO:0000259" key="4">
    <source>
        <dbReference type="SMART" id="SM00322"/>
    </source>
</evidence>
<feature type="compositionally biased region" description="Basic and acidic residues" evidence="3">
    <location>
        <begin position="544"/>
        <end position="566"/>
    </location>
</feature>
<dbReference type="CDD" id="cd22460">
    <property type="entry name" value="KH-I_PEPPER_rpt2_like"/>
    <property type="match status" value="2"/>
</dbReference>
<feature type="domain" description="K Homology" evidence="4">
    <location>
        <begin position="256"/>
        <end position="329"/>
    </location>
</feature>
<name>A0A7J7NY22_9MAGN</name>
<feature type="compositionally biased region" description="Basic and acidic residues" evidence="3">
    <location>
        <begin position="446"/>
        <end position="460"/>
    </location>
</feature>